<evidence type="ECO:0000313" key="13">
    <source>
        <dbReference type="Proteomes" id="UP000276133"/>
    </source>
</evidence>
<dbReference type="SMART" id="SM00487">
    <property type="entry name" value="DEXDc"/>
    <property type="match status" value="1"/>
</dbReference>
<dbReference type="InterPro" id="IPR027417">
    <property type="entry name" value="P-loop_NTPase"/>
</dbReference>
<name>A0A3M7P4G3_BRAPC</name>
<dbReference type="PANTHER" id="PTHR47959:SF21">
    <property type="entry name" value="DEAD-BOX HELICASE 56"/>
    <property type="match status" value="1"/>
</dbReference>
<feature type="short sequence motif" description="Q motif" evidence="8">
    <location>
        <begin position="62"/>
        <end position="90"/>
    </location>
</feature>
<evidence type="ECO:0000256" key="4">
    <source>
        <dbReference type="ARBA" id="ARBA00022806"/>
    </source>
</evidence>
<dbReference type="PANTHER" id="PTHR47959">
    <property type="entry name" value="ATP-DEPENDENT RNA HELICASE RHLE-RELATED"/>
    <property type="match status" value="1"/>
</dbReference>
<evidence type="ECO:0000256" key="8">
    <source>
        <dbReference type="PROSITE-ProRule" id="PRU00552"/>
    </source>
</evidence>
<dbReference type="GO" id="GO:0016787">
    <property type="term" value="F:hydrolase activity"/>
    <property type="evidence" value="ECO:0007669"/>
    <property type="project" value="UniProtKB-KW"/>
</dbReference>
<feature type="domain" description="DEAD-box RNA helicase Q" evidence="11">
    <location>
        <begin position="62"/>
        <end position="90"/>
    </location>
</feature>
<keyword evidence="2" id="KW-0547">Nucleotide-binding</keyword>
<organism evidence="12 13">
    <name type="scientific">Brachionus plicatilis</name>
    <name type="common">Marine rotifer</name>
    <name type="synonym">Brachionus muelleri</name>
    <dbReference type="NCBI Taxonomy" id="10195"/>
    <lineage>
        <taxon>Eukaryota</taxon>
        <taxon>Metazoa</taxon>
        <taxon>Spiralia</taxon>
        <taxon>Gnathifera</taxon>
        <taxon>Rotifera</taxon>
        <taxon>Eurotatoria</taxon>
        <taxon>Monogononta</taxon>
        <taxon>Pseudotrocha</taxon>
        <taxon>Ploima</taxon>
        <taxon>Brachionidae</taxon>
        <taxon>Brachionus</taxon>
    </lineage>
</organism>
<dbReference type="Pfam" id="PF00270">
    <property type="entry name" value="DEAD"/>
    <property type="match status" value="1"/>
</dbReference>
<dbReference type="GO" id="GO:0005829">
    <property type="term" value="C:cytosol"/>
    <property type="evidence" value="ECO:0007669"/>
    <property type="project" value="TreeGrafter"/>
</dbReference>
<feature type="compositionally biased region" description="Basic residues" evidence="9">
    <location>
        <begin position="1"/>
        <end position="13"/>
    </location>
</feature>
<dbReference type="GO" id="GO:0005524">
    <property type="term" value="F:ATP binding"/>
    <property type="evidence" value="ECO:0007669"/>
    <property type="project" value="UniProtKB-KW"/>
</dbReference>
<comment type="caution">
    <text evidence="12">The sequence shown here is derived from an EMBL/GenBank/DDBJ whole genome shotgun (WGS) entry which is preliminary data.</text>
</comment>
<protein>
    <recommendedName>
        <fullName evidence="1">RNA helicase</fullName>
        <ecNumber evidence="1">3.6.4.13</ecNumber>
    </recommendedName>
</protein>
<feature type="compositionally biased region" description="Basic and acidic residues" evidence="9">
    <location>
        <begin position="14"/>
        <end position="24"/>
    </location>
</feature>
<dbReference type="EC" id="3.6.4.13" evidence="1"/>
<keyword evidence="4 12" id="KW-0347">Helicase</keyword>
<evidence type="ECO:0000256" key="1">
    <source>
        <dbReference type="ARBA" id="ARBA00012552"/>
    </source>
</evidence>
<evidence type="ECO:0000256" key="3">
    <source>
        <dbReference type="ARBA" id="ARBA00022801"/>
    </source>
</evidence>
<gene>
    <name evidence="12" type="ORF">BpHYR1_031724</name>
</gene>
<dbReference type="PROSITE" id="PS51195">
    <property type="entry name" value="Q_MOTIF"/>
    <property type="match status" value="1"/>
</dbReference>
<dbReference type="InterPro" id="IPR011545">
    <property type="entry name" value="DEAD/DEAH_box_helicase_dom"/>
</dbReference>
<feature type="region of interest" description="Disordered" evidence="9">
    <location>
        <begin position="1"/>
        <end position="61"/>
    </location>
</feature>
<evidence type="ECO:0000256" key="2">
    <source>
        <dbReference type="ARBA" id="ARBA00022741"/>
    </source>
</evidence>
<evidence type="ECO:0000256" key="6">
    <source>
        <dbReference type="ARBA" id="ARBA00022884"/>
    </source>
</evidence>
<evidence type="ECO:0000256" key="9">
    <source>
        <dbReference type="SAM" id="MobiDB-lite"/>
    </source>
</evidence>
<dbReference type="SUPFAM" id="SSF52540">
    <property type="entry name" value="P-loop containing nucleoside triphosphate hydrolases"/>
    <property type="match status" value="2"/>
</dbReference>
<dbReference type="PROSITE" id="PS51192">
    <property type="entry name" value="HELICASE_ATP_BIND_1"/>
    <property type="match status" value="1"/>
</dbReference>
<dbReference type="InterPro" id="IPR014001">
    <property type="entry name" value="Helicase_ATP-bd"/>
</dbReference>
<evidence type="ECO:0000256" key="5">
    <source>
        <dbReference type="ARBA" id="ARBA00022840"/>
    </source>
</evidence>
<feature type="non-terminal residue" evidence="12">
    <location>
        <position position="345"/>
    </location>
</feature>
<evidence type="ECO:0000256" key="7">
    <source>
        <dbReference type="ARBA" id="ARBA00047984"/>
    </source>
</evidence>
<dbReference type="AlphaFoldDB" id="A0A3M7P4G3"/>
<dbReference type="Gene3D" id="3.40.50.300">
    <property type="entry name" value="P-loop containing nucleotide triphosphate hydrolases"/>
    <property type="match status" value="2"/>
</dbReference>
<evidence type="ECO:0000313" key="12">
    <source>
        <dbReference type="EMBL" id="RMZ93637.1"/>
    </source>
</evidence>
<feature type="compositionally biased region" description="Acidic residues" evidence="9">
    <location>
        <begin position="40"/>
        <end position="61"/>
    </location>
</feature>
<keyword evidence="6" id="KW-0694">RNA-binding</keyword>
<keyword evidence="5" id="KW-0067">ATP-binding</keyword>
<dbReference type="InterPro" id="IPR050079">
    <property type="entry name" value="DEAD_box_RNA_helicase"/>
</dbReference>
<evidence type="ECO:0000259" key="10">
    <source>
        <dbReference type="PROSITE" id="PS51192"/>
    </source>
</evidence>
<dbReference type="Proteomes" id="UP000276133">
    <property type="component" value="Unassembled WGS sequence"/>
</dbReference>
<dbReference type="GO" id="GO:0003724">
    <property type="term" value="F:RNA helicase activity"/>
    <property type="evidence" value="ECO:0007669"/>
    <property type="project" value="UniProtKB-EC"/>
</dbReference>
<dbReference type="GO" id="GO:0003723">
    <property type="term" value="F:RNA binding"/>
    <property type="evidence" value="ECO:0007669"/>
    <property type="project" value="UniProtKB-KW"/>
</dbReference>
<dbReference type="CDD" id="cd17961">
    <property type="entry name" value="DEADc_DDX56"/>
    <property type="match status" value="1"/>
</dbReference>
<keyword evidence="13" id="KW-1185">Reference proteome</keyword>
<dbReference type="EMBL" id="REGN01013658">
    <property type="protein sequence ID" value="RMZ93637.1"/>
    <property type="molecule type" value="Genomic_DNA"/>
</dbReference>
<accession>A0A3M7P4G3</accession>
<dbReference type="InterPro" id="IPR014014">
    <property type="entry name" value="RNA_helicase_DEAD_Q_motif"/>
</dbReference>
<comment type="catalytic activity">
    <reaction evidence="7">
        <text>ATP + H2O = ADP + phosphate + H(+)</text>
        <dbReference type="Rhea" id="RHEA:13065"/>
        <dbReference type="ChEBI" id="CHEBI:15377"/>
        <dbReference type="ChEBI" id="CHEBI:15378"/>
        <dbReference type="ChEBI" id="CHEBI:30616"/>
        <dbReference type="ChEBI" id="CHEBI:43474"/>
        <dbReference type="ChEBI" id="CHEBI:456216"/>
        <dbReference type="EC" id="3.6.4.13"/>
    </reaction>
</comment>
<dbReference type="STRING" id="10195.A0A3M7P4G3"/>
<proteinExistence type="predicted"/>
<sequence length="345" mass="38873">MCAKALKKQKNKEKKSETQDKTDGSESEEQASENLIEKDESLDETDNESQLSEENEGDEEVVSFTEMGIDDRILLAVIEQGWAEPTPIQEAAIPLILQGKDILAKARTGSGKTGAYAIPLLHKILSMKKQRVKQMTTALVLTPSRELCSQAFKNFHELMIYCQREISVIDISSSQMTLQSQKQILATKPDIIVSTPTKILAHLKEENCLDLKSTLELLVIDEADLLLSFGYEEEMKSLVNYLPKNIQTILLSATLNEEVQAVKSLYLHNPAILKLKDSAELPDPVQLEQYQISCNDEEDKFVLLYSIVKLQLVKGKSLIFVNTVNRCYKLKMFLENFGIRSCVLN</sequence>
<keyword evidence="3" id="KW-0378">Hydrolase</keyword>
<evidence type="ECO:0000259" key="11">
    <source>
        <dbReference type="PROSITE" id="PS51195"/>
    </source>
</evidence>
<dbReference type="OrthoDB" id="1191041at2759"/>
<reference evidence="12 13" key="1">
    <citation type="journal article" date="2018" name="Sci. Rep.">
        <title>Genomic signatures of local adaptation to the degree of environmental predictability in rotifers.</title>
        <authorList>
            <person name="Franch-Gras L."/>
            <person name="Hahn C."/>
            <person name="Garcia-Roger E.M."/>
            <person name="Carmona M.J."/>
            <person name="Serra M."/>
            <person name="Gomez A."/>
        </authorList>
    </citation>
    <scope>NUCLEOTIDE SEQUENCE [LARGE SCALE GENOMIC DNA]</scope>
    <source>
        <strain evidence="12">HYR1</strain>
    </source>
</reference>
<feature type="domain" description="Helicase ATP-binding" evidence="10">
    <location>
        <begin position="93"/>
        <end position="273"/>
    </location>
</feature>